<evidence type="ECO:0000313" key="2">
    <source>
        <dbReference type="Proteomes" id="UP001595764"/>
    </source>
</evidence>
<dbReference type="RefSeq" id="WP_377873228.1">
    <property type="nucleotide sequence ID" value="NZ_JBHMAY010000047.1"/>
</dbReference>
<dbReference type="Proteomes" id="UP001595764">
    <property type="component" value="Unassembled WGS sequence"/>
</dbReference>
<dbReference type="EMBL" id="JBHRWI010000056">
    <property type="protein sequence ID" value="MFC3515928.1"/>
    <property type="molecule type" value="Genomic_DNA"/>
</dbReference>
<gene>
    <name evidence="1" type="ORF">ACFORO_37590</name>
</gene>
<proteinExistence type="predicted"/>
<reference evidence="2" key="1">
    <citation type="journal article" date="2019" name="Int. J. Syst. Evol. Microbiol.">
        <title>The Global Catalogue of Microorganisms (GCM) 10K type strain sequencing project: providing services to taxonomists for standard genome sequencing and annotation.</title>
        <authorList>
            <consortium name="The Broad Institute Genomics Platform"/>
            <consortium name="The Broad Institute Genome Sequencing Center for Infectious Disease"/>
            <person name="Wu L."/>
            <person name="Ma J."/>
        </authorList>
    </citation>
    <scope>NUCLEOTIDE SEQUENCE [LARGE SCALE GENOMIC DNA]</scope>
    <source>
        <strain evidence="2">CGMCC 4.7682</strain>
    </source>
</reference>
<comment type="caution">
    <text evidence="1">The sequence shown here is derived from an EMBL/GenBank/DDBJ whole genome shotgun (WGS) entry which is preliminary data.</text>
</comment>
<protein>
    <recommendedName>
        <fullName evidence="3">PE family protein</fullName>
    </recommendedName>
</protein>
<evidence type="ECO:0008006" key="3">
    <source>
        <dbReference type="Google" id="ProtNLM"/>
    </source>
</evidence>
<name>A0ABV7QS39_9PSEU</name>
<organism evidence="1 2">
    <name type="scientific">Amycolatopsis halotolerans</name>
    <dbReference type="NCBI Taxonomy" id="330083"/>
    <lineage>
        <taxon>Bacteria</taxon>
        <taxon>Bacillati</taxon>
        <taxon>Actinomycetota</taxon>
        <taxon>Actinomycetes</taxon>
        <taxon>Pseudonocardiales</taxon>
        <taxon>Pseudonocardiaceae</taxon>
        <taxon>Amycolatopsis</taxon>
    </lineage>
</organism>
<evidence type="ECO:0000313" key="1">
    <source>
        <dbReference type="EMBL" id="MFC3515928.1"/>
    </source>
</evidence>
<keyword evidence="2" id="KW-1185">Reference proteome</keyword>
<accession>A0ABV7QS39</accession>
<sequence>MADSQQSNLPPVRRYGGESIETMAVAPLLGDGYAYDQGTLEELARLYDHLGDNYRLDRTRAQLIAQTQPPGLDFSSADNAALFRSSGRALLDSLIQCEQFCRSQAAKYRDTLRRYTSAEDSHSSEIHNTGGSL</sequence>